<gene>
    <name evidence="1" type="ORF">OIU77_026941</name>
</gene>
<keyword evidence="2" id="KW-1185">Reference proteome</keyword>
<evidence type="ECO:0000313" key="1">
    <source>
        <dbReference type="EMBL" id="KAJ6388469.1"/>
    </source>
</evidence>
<protein>
    <submittedName>
        <fullName evidence="1">Uncharacterized protein</fullName>
    </submittedName>
</protein>
<comment type="caution">
    <text evidence="1">The sequence shown here is derived from an EMBL/GenBank/DDBJ whole genome shotgun (WGS) entry which is preliminary data.</text>
</comment>
<proteinExistence type="predicted"/>
<accession>A0ABQ9BMS8</accession>
<evidence type="ECO:0000313" key="2">
    <source>
        <dbReference type="Proteomes" id="UP001141253"/>
    </source>
</evidence>
<name>A0ABQ9BMS8_9ROSI</name>
<reference evidence="1" key="2">
    <citation type="journal article" date="2023" name="Int. J. Mol. Sci.">
        <title>De Novo Assembly and Annotation of 11 Diverse Shrub Willow (Salix) Genomes Reveals Novel Gene Organization in Sex-Linked Regions.</title>
        <authorList>
            <person name="Hyden B."/>
            <person name="Feng K."/>
            <person name="Yates T.B."/>
            <person name="Jawdy S."/>
            <person name="Cereghino C."/>
            <person name="Smart L.B."/>
            <person name="Muchero W."/>
        </authorList>
    </citation>
    <scope>NUCLEOTIDE SEQUENCE</scope>
    <source>
        <tissue evidence="1">Shoot tip</tissue>
    </source>
</reference>
<dbReference type="Proteomes" id="UP001141253">
    <property type="component" value="Chromosome 3"/>
</dbReference>
<dbReference type="EMBL" id="JAPFFI010000007">
    <property type="protein sequence ID" value="KAJ6388469.1"/>
    <property type="molecule type" value="Genomic_DNA"/>
</dbReference>
<reference evidence="1" key="1">
    <citation type="submission" date="2022-10" db="EMBL/GenBank/DDBJ databases">
        <authorList>
            <person name="Hyden B.L."/>
            <person name="Feng K."/>
            <person name="Yates T."/>
            <person name="Jawdy S."/>
            <person name="Smart L.B."/>
            <person name="Muchero W."/>
        </authorList>
    </citation>
    <scope>NUCLEOTIDE SEQUENCE</scope>
    <source>
        <tissue evidence="1">Shoot tip</tissue>
    </source>
</reference>
<dbReference type="EMBL" id="JAPFFI010000007">
    <property type="protein sequence ID" value="KAJ6388470.1"/>
    <property type="molecule type" value="Genomic_DNA"/>
</dbReference>
<sequence length="88" mass="9883">MMPTPLGFPFLTVRYIFLSHENDFAPLRATSPSPNPLLPAPELANLTPEALRSAAKQSERCHIVPLPSKSTSEVMIFFLQKKMAIHFF</sequence>
<organism evidence="1 2">
    <name type="scientific">Salix suchowensis</name>
    <dbReference type="NCBI Taxonomy" id="1278906"/>
    <lineage>
        <taxon>Eukaryota</taxon>
        <taxon>Viridiplantae</taxon>
        <taxon>Streptophyta</taxon>
        <taxon>Embryophyta</taxon>
        <taxon>Tracheophyta</taxon>
        <taxon>Spermatophyta</taxon>
        <taxon>Magnoliopsida</taxon>
        <taxon>eudicotyledons</taxon>
        <taxon>Gunneridae</taxon>
        <taxon>Pentapetalae</taxon>
        <taxon>rosids</taxon>
        <taxon>fabids</taxon>
        <taxon>Malpighiales</taxon>
        <taxon>Salicaceae</taxon>
        <taxon>Saliceae</taxon>
        <taxon>Salix</taxon>
    </lineage>
</organism>